<evidence type="ECO:0000313" key="3">
    <source>
        <dbReference type="Proteomes" id="UP000630718"/>
    </source>
</evidence>
<gene>
    <name evidence="2" type="ORF">GCM10018772_11190</name>
</gene>
<name>A0A919A6F9_9ACTN</name>
<proteinExistence type="predicted"/>
<organism evidence="2 3">
    <name type="scientific">Streptomyces fumanus</name>
    <dbReference type="NCBI Taxonomy" id="67302"/>
    <lineage>
        <taxon>Bacteria</taxon>
        <taxon>Bacillati</taxon>
        <taxon>Actinomycetota</taxon>
        <taxon>Actinomycetes</taxon>
        <taxon>Kitasatosporales</taxon>
        <taxon>Streptomycetaceae</taxon>
        <taxon>Streptomyces</taxon>
    </lineage>
</organism>
<keyword evidence="3" id="KW-1185">Reference proteome</keyword>
<dbReference type="EMBL" id="BNBI01000002">
    <property type="protein sequence ID" value="GHE89206.1"/>
    <property type="molecule type" value="Genomic_DNA"/>
</dbReference>
<dbReference type="AlphaFoldDB" id="A0A919A6F9"/>
<dbReference type="Proteomes" id="UP000630718">
    <property type="component" value="Unassembled WGS sequence"/>
</dbReference>
<evidence type="ECO:0000313" key="2">
    <source>
        <dbReference type="EMBL" id="GHE89206.1"/>
    </source>
</evidence>
<feature type="region of interest" description="Disordered" evidence="1">
    <location>
        <begin position="1"/>
        <end position="21"/>
    </location>
</feature>
<comment type="caution">
    <text evidence="2">The sequence shown here is derived from an EMBL/GenBank/DDBJ whole genome shotgun (WGS) entry which is preliminary data.</text>
</comment>
<reference evidence="2" key="1">
    <citation type="journal article" date="2014" name="Int. J. Syst. Evol. Microbiol.">
        <title>Complete genome sequence of Corynebacterium casei LMG S-19264T (=DSM 44701T), isolated from a smear-ripened cheese.</title>
        <authorList>
            <consortium name="US DOE Joint Genome Institute (JGI-PGF)"/>
            <person name="Walter F."/>
            <person name="Albersmeier A."/>
            <person name="Kalinowski J."/>
            <person name="Ruckert C."/>
        </authorList>
    </citation>
    <scope>NUCLEOTIDE SEQUENCE</scope>
    <source>
        <strain evidence="2">JCM 4477</strain>
    </source>
</reference>
<evidence type="ECO:0000256" key="1">
    <source>
        <dbReference type="SAM" id="MobiDB-lite"/>
    </source>
</evidence>
<protein>
    <submittedName>
        <fullName evidence="2">Uncharacterized protein</fullName>
    </submittedName>
</protein>
<accession>A0A919A6F9</accession>
<sequence length="71" mass="8045">MPHRTDNGSSSGALADTPSVCSPCSAHRLPRAREEVDFAQRPGEKRARLWHSDADWEMFRVDDHSIRLTAR</sequence>
<reference evidence="2" key="2">
    <citation type="submission" date="2020-09" db="EMBL/GenBank/DDBJ databases">
        <authorList>
            <person name="Sun Q."/>
            <person name="Ohkuma M."/>
        </authorList>
    </citation>
    <scope>NUCLEOTIDE SEQUENCE</scope>
    <source>
        <strain evidence="2">JCM 4477</strain>
    </source>
</reference>